<accession>A0A7U9DPC1</accession>
<dbReference type="PANTHER" id="PTHR35333:SF3">
    <property type="entry name" value="BETA-LACTAMASE-TYPE TRANSPEPTIDASE FOLD CONTAINING PROTEIN"/>
    <property type="match status" value="1"/>
</dbReference>
<dbReference type="Gene3D" id="3.40.710.10">
    <property type="entry name" value="DD-peptidase/beta-lactamase superfamily"/>
    <property type="match status" value="1"/>
</dbReference>
<reference evidence="3" key="1">
    <citation type="journal article" date="2013" name="Genome Biol. Evol.">
        <title>The genome sequence of Streptomyces lividans 66 reveals a novel tRNA-dependent peptide biosynthetic system within a metal-related genomic island.</title>
        <authorList>
            <person name="Cruz-Morales P."/>
            <person name="Vijgenboom E."/>
            <person name="Iruegas-Bocardo F."/>
            <person name="Girard G."/>
            <person name="Yanez-Guerra L.A."/>
            <person name="Ramos-Aboites H.E."/>
            <person name="Pernodet J.L."/>
            <person name="Anne J."/>
            <person name="van Wezel G.P."/>
            <person name="Barona-Gomez F."/>
        </authorList>
    </citation>
    <scope>NUCLEOTIDE SEQUENCE [LARGE SCALE GENOMIC DNA]</scope>
    <source>
        <strain evidence="3">1326</strain>
    </source>
</reference>
<feature type="domain" description="Beta-lactamase class A catalytic" evidence="1">
    <location>
        <begin position="75"/>
        <end position="218"/>
    </location>
</feature>
<dbReference type="SUPFAM" id="SSF56601">
    <property type="entry name" value="beta-lactamase/transpeptidase-like"/>
    <property type="match status" value="1"/>
</dbReference>
<dbReference type="Pfam" id="PF13354">
    <property type="entry name" value="Beta-lactamase2"/>
    <property type="match status" value="1"/>
</dbReference>
<evidence type="ECO:0000313" key="2">
    <source>
        <dbReference type="EMBL" id="EOY46622.1"/>
    </source>
</evidence>
<name>A0A7U9DPC1_STRLI</name>
<evidence type="ECO:0000313" key="3">
    <source>
        <dbReference type="Proteomes" id="UP000014062"/>
    </source>
</evidence>
<dbReference type="PANTHER" id="PTHR35333">
    <property type="entry name" value="BETA-LACTAMASE"/>
    <property type="match status" value="1"/>
</dbReference>
<dbReference type="Proteomes" id="UP000014062">
    <property type="component" value="Chromosome"/>
</dbReference>
<dbReference type="GO" id="GO:0030655">
    <property type="term" value="P:beta-lactam antibiotic catabolic process"/>
    <property type="evidence" value="ECO:0007669"/>
    <property type="project" value="InterPro"/>
</dbReference>
<gene>
    <name evidence="2" type="ORF">SLI_1907</name>
</gene>
<dbReference type="AlphaFoldDB" id="A0A7U9DPC1"/>
<evidence type="ECO:0000259" key="1">
    <source>
        <dbReference type="Pfam" id="PF13354"/>
    </source>
</evidence>
<protein>
    <recommendedName>
        <fullName evidence="1">Beta-lactamase class A catalytic domain-containing protein</fullName>
    </recommendedName>
</protein>
<dbReference type="GO" id="GO:0008800">
    <property type="term" value="F:beta-lactamase activity"/>
    <property type="evidence" value="ECO:0007669"/>
    <property type="project" value="InterPro"/>
</dbReference>
<dbReference type="InterPro" id="IPR045155">
    <property type="entry name" value="Beta-lactam_cat"/>
</dbReference>
<sequence length="249" mass="25254">MVDADARLAAAMASVPVPDGAEVSVAVLDPDSGAGAAYGTGAFDTASIVKVDILAALLLQAQDAGRSLTAAERTYATAMIEISDNDSASALWRAIGTAEGLDAANERFGLTGTEGGDGPLWGLTRTTAADQVALLRQVFVTDGSVLSEASRAYVRGLMERIADGQRWGVSAAADTAGPTAGSTWALKNGWLRRSTTGLWVVNSIGRVETGGRGCLVAVVSRGSGTQAEGIALTEAAARAAVSVVTDDTP</sequence>
<dbReference type="GO" id="GO:0046677">
    <property type="term" value="P:response to antibiotic"/>
    <property type="evidence" value="ECO:0007669"/>
    <property type="project" value="InterPro"/>
</dbReference>
<dbReference type="EMBL" id="CM001889">
    <property type="protein sequence ID" value="EOY46622.1"/>
    <property type="molecule type" value="Genomic_DNA"/>
</dbReference>
<organism evidence="2 3">
    <name type="scientific">Streptomyces lividans 1326</name>
    <dbReference type="NCBI Taxonomy" id="1200984"/>
    <lineage>
        <taxon>Bacteria</taxon>
        <taxon>Bacillati</taxon>
        <taxon>Actinomycetota</taxon>
        <taxon>Actinomycetes</taxon>
        <taxon>Kitasatosporales</taxon>
        <taxon>Streptomycetaceae</taxon>
        <taxon>Streptomyces</taxon>
    </lineage>
</organism>
<dbReference type="InterPro" id="IPR000871">
    <property type="entry name" value="Beta-lactam_class-A"/>
</dbReference>
<proteinExistence type="predicted"/>
<dbReference type="InterPro" id="IPR012338">
    <property type="entry name" value="Beta-lactam/transpept-like"/>
</dbReference>